<proteinExistence type="predicted"/>
<evidence type="ECO:0000256" key="1">
    <source>
        <dbReference type="ARBA" id="ARBA00004370"/>
    </source>
</evidence>
<evidence type="ECO:0000259" key="6">
    <source>
        <dbReference type="Pfam" id="PF02010"/>
    </source>
</evidence>
<dbReference type="RefSeq" id="XP_022081345.1">
    <property type="nucleotide sequence ID" value="XM_022225653.1"/>
</dbReference>
<evidence type="ECO:0000256" key="4">
    <source>
        <dbReference type="ARBA" id="ARBA00023136"/>
    </source>
</evidence>
<feature type="transmembrane region" description="Helical" evidence="5">
    <location>
        <begin position="2182"/>
        <end position="2205"/>
    </location>
</feature>
<dbReference type="Proteomes" id="UP000694845">
    <property type="component" value="Unplaced"/>
</dbReference>
<dbReference type="Pfam" id="PF02010">
    <property type="entry name" value="REJ"/>
    <property type="match status" value="1"/>
</dbReference>
<feature type="domain" description="PKD/REJ-like" evidence="6">
    <location>
        <begin position="1418"/>
        <end position="1852"/>
    </location>
</feature>
<dbReference type="InterPro" id="IPR046338">
    <property type="entry name" value="GAIN_dom_sf"/>
</dbReference>
<dbReference type="OrthoDB" id="10068766at2759"/>
<name>A0A8B7XMZ0_ACAPL</name>
<dbReference type="InterPro" id="IPR000203">
    <property type="entry name" value="GPS"/>
</dbReference>
<evidence type="ECO:0000256" key="5">
    <source>
        <dbReference type="SAM" id="Phobius"/>
    </source>
</evidence>
<evidence type="ECO:0000313" key="8">
    <source>
        <dbReference type="RefSeq" id="XP_022081345.1"/>
    </source>
</evidence>
<evidence type="ECO:0000256" key="3">
    <source>
        <dbReference type="ARBA" id="ARBA00022989"/>
    </source>
</evidence>
<dbReference type="InterPro" id="IPR002859">
    <property type="entry name" value="PKD/REJ-like"/>
</dbReference>
<dbReference type="GeneID" id="110974195"/>
<comment type="subcellular location">
    <subcellularLocation>
        <location evidence="1">Membrane</location>
    </subcellularLocation>
</comment>
<dbReference type="OMA" id="DNSACWS"/>
<dbReference type="GO" id="GO:0016020">
    <property type="term" value="C:membrane"/>
    <property type="evidence" value="ECO:0007669"/>
    <property type="project" value="UniProtKB-SubCell"/>
</dbReference>
<sequence>MGELCQHVVVHDFNQTYVPEDLVNNITNNLIEIAYNEDECLRVGEIIFEELFEGEASDLNMTAEMCSVLVSAFGANVTDNVFIVEQDIIDYIFGLREMYNYSAEPPSRSSDESLEELEGFSLTLGANTTDELLLRWYSVFDPSEMGPYAVIEYLRPDLLIQLYGRMYNARNSREAFKLLCDSLSPAIRGPDLNEMCKEASHQSFDRVREVCSYWGYYGLAELFDWDAYWEVFYLDWYLEEWDRNENETRFWFMEEIRWPILEEFDLYWSPFPICRFFGEEIVKTPSQVQDDVYRALERVVLRSFNSLIDEPCRRIKENRSSDFVENFGDDHPEPRSIKDYVLAMYTYMGGFSSPLAFCTSLYDITENLWEIQPDQVRGLLDTMKANLELVATDEETCGEFVTVLTDLDAEFSISDWTGFTDADTFCVALVDAAEGDGPSVQWSSLVDMALNIEPAGSSSELPPGFLLEEVPVKIVLASLGVIWNSGTVIEGMAIVCNNMVPLLAELTDLSKGEINEMCGALSDSDIKIVQRKCEAVLTPYFYGEHYPTAGMAELDGEALLEVMKDTLGWESFDQEGVCPGVESLLNADFGFVDLFVTMMEGILPYIGTESALPFCHNKEQIKAFWQGTGPFYDESRSDYDERLREAPKPDIEYDLLDSILGVATGMGSIDSICDDLMEADEDGETSAFYSRVIDGVFGLVNNVDRCTVAAETMLNLLLPELDISSSSESSSLVPWADPIYWATGLRTPKAVCTKIVQSFTGQQAERCRGIVDCAGICNGNSREDCAGVCNGGATYDCAGACNGGAFINNCTECVGGRTGRAVTFGMDKCGLCRKAPGYRKTWDCHGECDGSAEVDRCGQCVGGTTGLSLDTNAGRLDCREVCDGGWVADTCNYCEPPAKQGVVYDGGSKYKDCTGGCIRPGAPRAEENDCGVCWGGSTGVLETEGVNVCGQCESSSVADVMSCAGCDGVPASGVEYDACGVCGGDGTDCVAVGLVIPNIVPNVQTRVRVAGAGFSAGALLTCLFTLNGQTTEGAATRIDTTILLCDVPALTPGDYAVGVRRNSDLPSEITSTLRVFQDVEVVEISPTTFTVNRSLETVEITVTVATGGLASLRAYSEEWNVIPTLTVLLDNGFLRSFGTFESDETMSFLLGMPYNSGYGVVVPSVNGGATALGEYSVNGYAYFQAPTLERIQFSDTGASLLVTFDMPVDYENLRSCKQIFTSTQSLGQGALCLWLYPTAMLILIGRGSNLVEIGSPLIVKPEALKAFRQDFSYAVESKSYYAQPPNNPVQPEAVVTGPPKLPSCGNIRIDARRSTGSGGRAMSYYWEVESTGSTTSLDNALNDINTNSPSPSLALDGDLMDADTDYVFTVNVTNFLGGWDVASLTVHRTGIAAPEVKILSSGVDLTSVRVSNSFELTAQVKFYSECVPPGETLFEWSVNNTDVALNLKTQYTRSLNVPAYSLPAGEDLTFTVRVYKSSNPSAYVEASIGATTVSSPLVAVIRGPSELTIGRDSGEVVLDGSLSYDPDAEARDWEYEWLCVQTDDNSACWSYDPSSIGTLINNGSNIDGAYLRFDALSLQADKSYTFTLVASKEARSATASVYISAVNGNPPKIEIPPRSDNGEVKDNRPFFLSAIIRHSTDLANVTWETTDTDSGYGFLDFDETSNLLVPATVFPMGNGVSAALLVVKDGVVSRGTSYSIRINATTIDGQVNSVKTYISVLSGPTSCDFVLPDNYTEFEEVTFSIENCVSTAEPLQYQLHVVKEDGSVAAFKDTTPEPTFTSVGAPRLSGSNIRNYVMKVCDSNDICSVYEGNVTVLEKVTFTEAEVTAYISDQVDTPKFAGDFSLALTNLNMVSDRGLVSRRRRRTAAEDSTSTTTTDQLELIQLTIDETVMTPSRAQLLLDQTESVDPTTMVLADQSDFVTQLETIIDVFIGADEPIPSASATTVSGKLDVISEGLDPVYHESILAQISTVRSKLASSLASGLSVGSPRSEIDGTDGVSSVMRTLLSDPIDSKTSGTPISINFGSEVAELFSASWICSSGESCSGVTLKIQHYNTGVDLLSTEDDHINYRVADILDIVLTDPESDEKLNISGLTTPILLNFTITNPLSEVDNECVYWDGTTWSTDGLDTTENGDGTITCATDHLTTFTVMGVPWPSVPTTEADEIVTAVPENLFGLSTELIIIISASAAFGLILLTIFTVFLCKHCGKSKAKVSARDVPDSIQPQVQPQMQPQMQPQLQPQQFQLQPQPQPMVALIGIPVIQGQYGMGYNHTSMAAVPRDAPPVYDIPDQGYSTQVGGAQPYGSTVATAPPKVTLVGNNNNLVQVGMASDPPSSYSGKAAQSGEMSSYLTAVTSGLPGIGGTEHIAMKTVSGSKASLTGHF</sequence>
<accession>A0A8B7XMZ0</accession>
<evidence type="ECO:0000256" key="2">
    <source>
        <dbReference type="ARBA" id="ARBA00022692"/>
    </source>
</evidence>
<dbReference type="KEGG" id="aplc:110974195"/>
<dbReference type="SMART" id="SM00303">
    <property type="entry name" value="GPS"/>
    <property type="match status" value="1"/>
</dbReference>
<dbReference type="Gene3D" id="2.60.40.10">
    <property type="entry name" value="Immunoglobulins"/>
    <property type="match status" value="1"/>
</dbReference>
<keyword evidence="3 5" id="KW-1133">Transmembrane helix</keyword>
<organism evidence="7 8">
    <name type="scientific">Acanthaster planci</name>
    <name type="common">Crown-of-thorns starfish</name>
    <dbReference type="NCBI Taxonomy" id="133434"/>
    <lineage>
        <taxon>Eukaryota</taxon>
        <taxon>Metazoa</taxon>
        <taxon>Echinodermata</taxon>
        <taxon>Eleutherozoa</taxon>
        <taxon>Asterozoa</taxon>
        <taxon>Asteroidea</taxon>
        <taxon>Valvatacea</taxon>
        <taxon>Valvatida</taxon>
        <taxon>Acanthasteridae</taxon>
        <taxon>Acanthaster</taxon>
    </lineage>
</organism>
<keyword evidence="2 5" id="KW-0812">Transmembrane</keyword>
<keyword evidence="7" id="KW-1185">Reference proteome</keyword>
<gene>
    <name evidence="8" type="primary">LOC110974195</name>
</gene>
<reference evidence="8" key="1">
    <citation type="submission" date="2025-08" db="UniProtKB">
        <authorList>
            <consortium name="RefSeq"/>
        </authorList>
    </citation>
    <scope>IDENTIFICATION</scope>
</reference>
<keyword evidence="4 5" id="KW-0472">Membrane</keyword>
<evidence type="ECO:0000313" key="7">
    <source>
        <dbReference type="Proteomes" id="UP000694845"/>
    </source>
</evidence>
<protein>
    <submittedName>
        <fullName evidence="8">Uncharacterized protein LOC110974195</fullName>
    </submittedName>
</protein>
<dbReference type="Pfam" id="PF01825">
    <property type="entry name" value="GPS"/>
    <property type="match status" value="1"/>
</dbReference>
<dbReference type="Gene3D" id="2.60.220.50">
    <property type="match status" value="1"/>
</dbReference>
<dbReference type="InterPro" id="IPR013783">
    <property type="entry name" value="Ig-like_fold"/>
</dbReference>